<dbReference type="AlphaFoldDB" id="A0A6A5K7C4"/>
<dbReference type="PANTHER" id="PTHR24148:SF73">
    <property type="entry name" value="HET DOMAIN PROTEIN (AFU_ORTHOLOGUE AFUA_8G01020)"/>
    <property type="match status" value="1"/>
</dbReference>
<dbReference type="InterPro" id="IPR052895">
    <property type="entry name" value="HetReg/Transcr_Mod"/>
</dbReference>
<keyword evidence="3" id="KW-1185">Reference proteome</keyword>
<reference evidence="2" key="1">
    <citation type="submission" date="2020-01" db="EMBL/GenBank/DDBJ databases">
        <authorList>
            <consortium name="DOE Joint Genome Institute"/>
            <person name="Haridas S."/>
            <person name="Albert R."/>
            <person name="Binder M."/>
            <person name="Bloem J."/>
            <person name="Labutti K."/>
            <person name="Salamov A."/>
            <person name="Andreopoulos B."/>
            <person name="Baker S.E."/>
            <person name="Barry K."/>
            <person name="Bills G."/>
            <person name="Bluhm B.H."/>
            <person name="Cannon C."/>
            <person name="Castanera R."/>
            <person name="Culley D.E."/>
            <person name="Daum C."/>
            <person name="Ezra D."/>
            <person name="Gonzalez J.B."/>
            <person name="Henrissat B."/>
            <person name="Kuo A."/>
            <person name="Liang C."/>
            <person name="Lipzen A."/>
            <person name="Lutzoni F."/>
            <person name="Magnuson J."/>
            <person name="Mondo S."/>
            <person name="Nolan M."/>
            <person name="Ohm R."/>
            <person name="Pangilinan J."/>
            <person name="Park H.-J."/>
            <person name="Ramirez L."/>
            <person name="Alfaro M."/>
            <person name="Sun H."/>
            <person name="Tritt A."/>
            <person name="Yoshinaga Y."/>
            <person name="Zwiers L.-H."/>
            <person name="Turgeon B.G."/>
            <person name="Goodwin S.B."/>
            <person name="Spatafora J.W."/>
            <person name="Crous P.W."/>
            <person name="Grigoriev I.V."/>
        </authorList>
    </citation>
    <scope>NUCLEOTIDE SEQUENCE</scope>
    <source>
        <strain evidence="2">P77</strain>
    </source>
</reference>
<name>A0A6A5K7C4_9PLEO</name>
<dbReference type="Pfam" id="PF06985">
    <property type="entry name" value="HET"/>
    <property type="match status" value="1"/>
</dbReference>
<gene>
    <name evidence="2" type="ORF">BDW02DRAFT_84609</name>
</gene>
<protein>
    <submittedName>
        <fullName evidence="2">HET-domain-containing protein</fullName>
    </submittedName>
</protein>
<evidence type="ECO:0000313" key="2">
    <source>
        <dbReference type="EMBL" id="KAF1830797.1"/>
    </source>
</evidence>
<dbReference type="OrthoDB" id="194358at2759"/>
<feature type="domain" description="Heterokaryon incompatibility" evidence="1">
    <location>
        <begin position="58"/>
        <end position="145"/>
    </location>
</feature>
<proteinExistence type="predicted"/>
<dbReference type="EMBL" id="ML975383">
    <property type="protein sequence ID" value="KAF1830797.1"/>
    <property type="molecule type" value="Genomic_DNA"/>
</dbReference>
<dbReference type="PANTHER" id="PTHR24148">
    <property type="entry name" value="ANKYRIN REPEAT DOMAIN-CONTAINING PROTEIN 39 HOMOLOG-RELATED"/>
    <property type="match status" value="1"/>
</dbReference>
<organism evidence="2 3">
    <name type="scientific">Decorospora gaudefroyi</name>
    <dbReference type="NCBI Taxonomy" id="184978"/>
    <lineage>
        <taxon>Eukaryota</taxon>
        <taxon>Fungi</taxon>
        <taxon>Dikarya</taxon>
        <taxon>Ascomycota</taxon>
        <taxon>Pezizomycotina</taxon>
        <taxon>Dothideomycetes</taxon>
        <taxon>Pleosporomycetidae</taxon>
        <taxon>Pleosporales</taxon>
        <taxon>Pleosporineae</taxon>
        <taxon>Pleosporaceae</taxon>
        <taxon>Decorospora</taxon>
    </lineage>
</organism>
<sequence length="377" mass="43896">MDTERPSASYQYKPLDTTKQQIRLLKLHRLPPTFAALLHTDAVHCEIETFDIDTAPAYIALSYTWGDPAYSRIIYLDNRPFRVRTNLFDFLCAFRSDNANIYYLWIDQLCIDQTTTEERSHQVRLMSQIYTRCQFVIASLGLATAGLARAFLESPSSDLVRQLLQDRYFTRLWIVQEIRLAPQVRILCGQDWISWTSISSIVNIRGFFRQPNLSLIIVRPISSAGALFALRRHGPHALIGKFASMQCEDPRDKVYGLLGLVDERSRPMVDYNKPLYEVYIDTVRAFSQDCPFTSEAVMMYLDLAWDMEFPEQTLCVLQEHFKYIGKIDERMRQKRHFSTLQMGYETGLPSQEALDRWWLEADGQRLYYTCDPTSGQR</sequence>
<evidence type="ECO:0000313" key="3">
    <source>
        <dbReference type="Proteomes" id="UP000800040"/>
    </source>
</evidence>
<dbReference type="InterPro" id="IPR010730">
    <property type="entry name" value="HET"/>
</dbReference>
<evidence type="ECO:0000259" key="1">
    <source>
        <dbReference type="Pfam" id="PF06985"/>
    </source>
</evidence>
<dbReference type="Proteomes" id="UP000800040">
    <property type="component" value="Unassembled WGS sequence"/>
</dbReference>
<accession>A0A6A5K7C4</accession>